<evidence type="ECO:0000313" key="3">
    <source>
        <dbReference type="Proteomes" id="UP000005220"/>
    </source>
</evidence>
<dbReference type="STRING" id="1071382.H2AN17"/>
<feature type="transmembrane region" description="Helical" evidence="1">
    <location>
        <begin position="370"/>
        <end position="392"/>
    </location>
</feature>
<dbReference type="Proteomes" id="UP000005220">
    <property type="component" value="Chromosome 1"/>
</dbReference>
<dbReference type="KEGG" id="kaf:KAFR_0A03320"/>
<dbReference type="Gene3D" id="2.60.120.200">
    <property type="match status" value="1"/>
</dbReference>
<dbReference type="eggNOG" id="ENOG502QVEK">
    <property type="taxonomic scope" value="Eukaryota"/>
</dbReference>
<proteinExistence type="predicted"/>
<dbReference type="AlphaFoldDB" id="H2AN17"/>
<dbReference type="GO" id="GO:0005789">
    <property type="term" value="C:endoplasmic reticulum membrane"/>
    <property type="evidence" value="ECO:0007669"/>
    <property type="project" value="TreeGrafter"/>
</dbReference>
<dbReference type="PANTHER" id="PTHR12223">
    <property type="entry name" value="VESICULAR MANNOSE-BINDING LECTIN"/>
    <property type="match status" value="1"/>
</dbReference>
<gene>
    <name evidence="2" type="primary">KAFR0A03320</name>
    <name evidence="2" type="ORF">KAFR_0A03320</name>
</gene>
<keyword evidence="1" id="KW-0472">Membrane</keyword>
<dbReference type="GO" id="GO:0005537">
    <property type="term" value="F:D-mannose binding"/>
    <property type="evidence" value="ECO:0007669"/>
    <property type="project" value="TreeGrafter"/>
</dbReference>
<dbReference type="GO" id="GO:0000139">
    <property type="term" value="C:Golgi membrane"/>
    <property type="evidence" value="ECO:0007669"/>
    <property type="project" value="TreeGrafter"/>
</dbReference>
<sequence>MKQNAPRTKLLIAIVISFLFIYFHQSPHVIVHDNAYQENVDSSSIIKQYNDDASLSNPFLDKINKRWYVDGGTKIRNTGSIKLTDPNSINEYGVILSNGIGDNIINDFEIIFNFKVSDFKNNNEGLAFVISSENGFIWKDLHGSFATKQYEIQSGGVLASDHSLMGFPRNLPGLAIIIDTLVSDSNSRMLVPFMDLYLNSDPKTQYYDLGTDGIRSTSKRLNEDHIKLDEQIINGEFIKLRIIYMESISFLKIDARHNGAWRELFRSNDNLYLPKNKGTDQRYIGMGALSGRGTAELFSIETNEFHWQNHDESMEETYAYAKELEKFFLNEYEQYISIEKDNFDEWRIIKSQHHSQRDKISGHHIYFKFFWRWFFGVVILLLLYLISLYIRVTKRHLRRLNRKKEKLVIYYQHEFFS</sequence>
<dbReference type="FunCoup" id="H2AN17">
    <property type="interactions" value="21"/>
</dbReference>
<evidence type="ECO:0008006" key="4">
    <source>
        <dbReference type="Google" id="ProtNLM"/>
    </source>
</evidence>
<keyword evidence="1" id="KW-0812">Transmembrane</keyword>
<dbReference type="PANTHER" id="PTHR12223:SF45">
    <property type="entry name" value="RE50040P"/>
    <property type="match status" value="1"/>
</dbReference>
<keyword evidence="1" id="KW-1133">Transmembrane helix</keyword>
<accession>H2AN17</accession>
<dbReference type="GeneID" id="13887054"/>
<keyword evidence="3" id="KW-1185">Reference proteome</keyword>
<dbReference type="InParanoid" id="H2AN17"/>
<dbReference type="GO" id="GO:0006888">
    <property type="term" value="P:endoplasmic reticulum to Golgi vesicle-mediated transport"/>
    <property type="evidence" value="ECO:0007669"/>
    <property type="project" value="TreeGrafter"/>
</dbReference>
<dbReference type="InterPro" id="IPR051136">
    <property type="entry name" value="Intracellular_Lectin-GPT"/>
</dbReference>
<dbReference type="GO" id="GO:0030134">
    <property type="term" value="C:COPII-coated ER to Golgi transport vesicle"/>
    <property type="evidence" value="ECO:0007669"/>
    <property type="project" value="TreeGrafter"/>
</dbReference>
<evidence type="ECO:0000256" key="1">
    <source>
        <dbReference type="SAM" id="Phobius"/>
    </source>
</evidence>
<evidence type="ECO:0000313" key="2">
    <source>
        <dbReference type="EMBL" id="CCF55767.1"/>
    </source>
</evidence>
<dbReference type="CDD" id="cd07308">
    <property type="entry name" value="lectin_leg-like"/>
    <property type="match status" value="1"/>
</dbReference>
<organism evidence="2 3">
    <name type="scientific">Kazachstania africana (strain ATCC 22294 / BCRC 22015 / CBS 2517 / CECT 1963 / NBRC 1671 / NRRL Y-8276)</name>
    <name type="common">Yeast</name>
    <name type="synonym">Kluyveromyces africanus</name>
    <dbReference type="NCBI Taxonomy" id="1071382"/>
    <lineage>
        <taxon>Eukaryota</taxon>
        <taxon>Fungi</taxon>
        <taxon>Dikarya</taxon>
        <taxon>Ascomycota</taxon>
        <taxon>Saccharomycotina</taxon>
        <taxon>Saccharomycetes</taxon>
        <taxon>Saccharomycetales</taxon>
        <taxon>Saccharomycetaceae</taxon>
        <taxon>Kazachstania</taxon>
    </lineage>
</organism>
<dbReference type="RefSeq" id="XP_003954902.1">
    <property type="nucleotide sequence ID" value="XM_003954853.1"/>
</dbReference>
<name>H2AN17_KAZAF</name>
<protein>
    <recommendedName>
        <fullName evidence="4">L-type lectin-like domain-containing protein</fullName>
    </recommendedName>
</protein>
<dbReference type="EMBL" id="HE650821">
    <property type="protein sequence ID" value="CCF55767.1"/>
    <property type="molecule type" value="Genomic_DNA"/>
</dbReference>
<dbReference type="HOGENOM" id="CLU_050744_0_0_1"/>
<dbReference type="OrthoDB" id="270293at2759"/>
<dbReference type="SUPFAM" id="SSF49899">
    <property type="entry name" value="Concanavalin A-like lectins/glucanases"/>
    <property type="match status" value="1"/>
</dbReference>
<dbReference type="InterPro" id="IPR013320">
    <property type="entry name" value="ConA-like_dom_sf"/>
</dbReference>
<reference evidence="2 3" key="1">
    <citation type="journal article" date="2011" name="Proc. Natl. Acad. Sci. U.S.A.">
        <title>Evolutionary erosion of yeast sex chromosomes by mating-type switching accidents.</title>
        <authorList>
            <person name="Gordon J.L."/>
            <person name="Armisen D."/>
            <person name="Proux-Wera E."/>
            <person name="Oheigeartaigh S.S."/>
            <person name="Byrne K.P."/>
            <person name="Wolfe K.H."/>
        </authorList>
    </citation>
    <scope>NUCLEOTIDE SEQUENCE [LARGE SCALE GENOMIC DNA]</scope>
    <source>
        <strain evidence="3">ATCC 22294 / BCRC 22015 / CBS 2517 / CECT 1963 / NBRC 1671 / NRRL Y-8276</strain>
    </source>
</reference>
<dbReference type="GO" id="GO:0005793">
    <property type="term" value="C:endoplasmic reticulum-Golgi intermediate compartment"/>
    <property type="evidence" value="ECO:0007669"/>
    <property type="project" value="TreeGrafter"/>
</dbReference>